<reference evidence="12 13" key="2">
    <citation type="journal article" date="2015" name="Stand. Genomic Sci.">
        <title>High quality draft genomic sequence of Arenimonas donghaensis DSM 18148(T).</title>
        <authorList>
            <person name="Chen F."/>
            <person name="Wang H."/>
            <person name="Cao Y."/>
            <person name="Li X."/>
            <person name="Wang G."/>
        </authorList>
    </citation>
    <scope>NUCLEOTIDE SEQUENCE [LARGE SCALE GENOMIC DNA]</scope>
    <source>
        <strain evidence="12 13">HO3-R19</strain>
    </source>
</reference>
<gene>
    <name evidence="9" type="primary">hisA</name>
    <name evidence="12" type="ORF">N788_00420</name>
</gene>
<keyword evidence="13" id="KW-1185">Reference proteome</keyword>
<reference evidence="13" key="1">
    <citation type="submission" date="2013-08" db="EMBL/GenBank/DDBJ databases">
        <title>Genome sequencing of Arenimonas donghaensis.</title>
        <authorList>
            <person name="Chen F."/>
            <person name="Wang G."/>
        </authorList>
    </citation>
    <scope>NUCLEOTIDE SEQUENCE [LARGE SCALE GENOMIC DNA]</scope>
    <source>
        <strain evidence="13">HO3-R19</strain>
    </source>
</reference>
<dbReference type="EC" id="5.3.1.16" evidence="9 11"/>
<dbReference type="RefSeq" id="WP_034219881.1">
    <property type="nucleotide sequence ID" value="NZ_AVCJ01000001.1"/>
</dbReference>
<feature type="active site" description="Proton acceptor" evidence="9">
    <location>
        <position position="11"/>
    </location>
</feature>
<dbReference type="InterPro" id="IPR011060">
    <property type="entry name" value="RibuloseP-bd_barrel"/>
</dbReference>
<evidence type="ECO:0000256" key="11">
    <source>
        <dbReference type="RuleBase" id="RU003658"/>
    </source>
</evidence>
<dbReference type="AlphaFoldDB" id="A0A087MLB2"/>
<evidence type="ECO:0000313" key="13">
    <source>
        <dbReference type="Proteomes" id="UP000029085"/>
    </source>
</evidence>
<dbReference type="PATRIC" id="fig|1121014.3.peg.81"/>
<comment type="subcellular location">
    <subcellularLocation>
        <location evidence="2 9 11">Cytoplasm</location>
    </subcellularLocation>
</comment>
<dbReference type="InterPro" id="IPR023016">
    <property type="entry name" value="HisA/PriA"/>
</dbReference>
<dbReference type="CDD" id="cd04732">
    <property type="entry name" value="HisA"/>
    <property type="match status" value="1"/>
</dbReference>
<evidence type="ECO:0000256" key="2">
    <source>
        <dbReference type="ARBA" id="ARBA00004496"/>
    </source>
</evidence>
<dbReference type="InterPro" id="IPR006062">
    <property type="entry name" value="His_biosynth"/>
</dbReference>
<name>A0A087MLB2_9GAMM</name>
<dbReference type="STRING" id="1121014.N788_00420"/>
<keyword evidence="6 9" id="KW-0028">Amino-acid biosynthesis</keyword>
<dbReference type="FunFam" id="3.20.20.70:FF:000009">
    <property type="entry name" value="1-(5-phosphoribosyl)-5-[(5-phosphoribosylamino)methylideneamino] imidazole-4-carboxamide isomerase"/>
    <property type="match status" value="1"/>
</dbReference>
<dbReference type="InterPro" id="IPR013785">
    <property type="entry name" value="Aldolase_TIM"/>
</dbReference>
<organism evidence="12 13">
    <name type="scientific">Arenimonas donghaensis DSM 18148 = HO3-R19</name>
    <dbReference type="NCBI Taxonomy" id="1121014"/>
    <lineage>
        <taxon>Bacteria</taxon>
        <taxon>Pseudomonadati</taxon>
        <taxon>Pseudomonadota</taxon>
        <taxon>Gammaproteobacteria</taxon>
        <taxon>Lysobacterales</taxon>
        <taxon>Lysobacteraceae</taxon>
        <taxon>Arenimonas</taxon>
    </lineage>
</organism>
<comment type="similarity">
    <text evidence="4 9 10">Belongs to the HisA/HisF family.</text>
</comment>
<comment type="pathway">
    <text evidence="3 9 11">Amino-acid biosynthesis; L-histidine biosynthesis; L-histidine from 5-phospho-alpha-D-ribose 1-diphosphate: step 4/9.</text>
</comment>
<comment type="catalytic activity">
    <reaction evidence="1 9 11">
        <text>1-(5-phospho-beta-D-ribosyl)-5-[(5-phospho-beta-D-ribosylamino)methylideneamino]imidazole-4-carboxamide = 5-[(5-phospho-1-deoxy-D-ribulos-1-ylimino)methylamino]-1-(5-phospho-beta-D-ribosyl)imidazole-4-carboxamide</text>
        <dbReference type="Rhea" id="RHEA:15469"/>
        <dbReference type="ChEBI" id="CHEBI:58435"/>
        <dbReference type="ChEBI" id="CHEBI:58525"/>
        <dbReference type="EC" id="5.3.1.16"/>
    </reaction>
</comment>
<dbReference type="PANTHER" id="PTHR43090">
    <property type="entry name" value="1-(5-PHOSPHORIBOSYL)-5-[(5-PHOSPHORIBOSYLAMINO)METHYLIDENEAMINO] IMIDAZOLE-4-CARBOXAMIDE ISOMERASE"/>
    <property type="match status" value="1"/>
</dbReference>
<dbReference type="Gene3D" id="3.20.20.70">
    <property type="entry name" value="Aldolase class I"/>
    <property type="match status" value="1"/>
</dbReference>
<feature type="active site" description="Proton donor" evidence="9">
    <location>
        <position position="133"/>
    </location>
</feature>
<dbReference type="SUPFAM" id="SSF51366">
    <property type="entry name" value="Ribulose-phoshate binding barrel"/>
    <property type="match status" value="1"/>
</dbReference>
<dbReference type="InterPro" id="IPR044524">
    <property type="entry name" value="Isoase_HisA-like"/>
</dbReference>
<evidence type="ECO:0000256" key="3">
    <source>
        <dbReference type="ARBA" id="ARBA00005133"/>
    </source>
</evidence>
<keyword evidence="8 9" id="KW-0413">Isomerase</keyword>
<evidence type="ECO:0000256" key="1">
    <source>
        <dbReference type="ARBA" id="ARBA00000901"/>
    </source>
</evidence>
<evidence type="ECO:0000256" key="9">
    <source>
        <dbReference type="HAMAP-Rule" id="MF_01014"/>
    </source>
</evidence>
<dbReference type="GO" id="GO:0000162">
    <property type="term" value="P:L-tryptophan biosynthetic process"/>
    <property type="evidence" value="ECO:0007669"/>
    <property type="project" value="TreeGrafter"/>
</dbReference>
<evidence type="ECO:0000313" key="12">
    <source>
        <dbReference type="EMBL" id="KFL37665.1"/>
    </source>
</evidence>
<dbReference type="UniPathway" id="UPA00031">
    <property type="reaction ID" value="UER00009"/>
</dbReference>
<dbReference type="EMBL" id="AVCJ01000001">
    <property type="protein sequence ID" value="KFL37665.1"/>
    <property type="molecule type" value="Genomic_DNA"/>
</dbReference>
<dbReference type="Pfam" id="PF00977">
    <property type="entry name" value="His_biosynth"/>
    <property type="match status" value="1"/>
</dbReference>
<evidence type="ECO:0000256" key="8">
    <source>
        <dbReference type="ARBA" id="ARBA00023235"/>
    </source>
</evidence>
<sequence length="249" mass="26594">MDTFTVYPAIDVREGAVVRLRQGDYGQETRYPADPFALAAQYARAGARWLHLVDLDAARAGGYTLAPLLRRLKAETPLQVQTGGGVRAEADVDALLEAGADRVVVGSLAVKEPGRVAAWVARYGAARLTLALDTRRDAQGRWRLPVHGWTEEGGKELDVLAAAYDEVGLRHLLCTDISRDGMLSGPNIDLYRYLCQRFPRLAVQASGGARDLADVTAAREAGCGGIVLGKALLDGKLDLGEALAEGAPC</sequence>
<dbReference type="GO" id="GO:0003949">
    <property type="term" value="F:1-(5-phosphoribosyl)-5-[(5-phosphoribosylamino)methylideneamino]imidazole-4-carboxamide isomerase activity"/>
    <property type="evidence" value="ECO:0007669"/>
    <property type="project" value="UniProtKB-UniRule"/>
</dbReference>
<evidence type="ECO:0000256" key="7">
    <source>
        <dbReference type="ARBA" id="ARBA00023102"/>
    </source>
</evidence>
<evidence type="ECO:0000256" key="5">
    <source>
        <dbReference type="ARBA" id="ARBA00022490"/>
    </source>
</evidence>
<dbReference type="Proteomes" id="UP000029085">
    <property type="component" value="Unassembled WGS sequence"/>
</dbReference>
<dbReference type="GO" id="GO:0005737">
    <property type="term" value="C:cytoplasm"/>
    <property type="evidence" value="ECO:0007669"/>
    <property type="project" value="UniProtKB-SubCell"/>
</dbReference>
<dbReference type="InterPro" id="IPR006063">
    <property type="entry name" value="HisA_bact_arch"/>
</dbReference>
<dbReference type="OrthoDB" id="9807749at2"/>
<dbReference type="PANTHER" id="PTHR43090:SF2">
    <property type="entry name" value="1-(5-PHOSPHORIBOSYL)-5-[(5-PHOSPHORIBOSYLAMINO)METHYLIDENEAMINO] IMIDAZOLE-4-CARBOXAMIDE ISOMERASE"/>
    <property type="match status" value="1"/>
</dbReference>
<dbReference type="NCBIfam" id="TIGR00007">
    <property type="entry name" value="1-(5-phosphoribosyl)-5-[(5-phosphoribosylamino)methylideneamino]imidazole-4-carboxamide isomerase"/>
    <property type="match status" value="1"/>
</dbReference>
<protein>
    <recommendedName>
        <fullName evidence="9 11">1-(5-phosphoribosyl)-5-[(5-phosphoribosylamino)methylideneamino] imidazole-4-carboxamide isomerase</fullName>
        <ecNumber evidence="9 11">5.3.1.16</ecNumber>
    </recommendedName>
    <alternativeName>
        <fullName evidence="9">Phosphoribosylformimino-5-aminoimidazole carboxamide ribotide isomerase</fullName>
    </alternativeName>
</protein>
<comment type="caution">
    <text evidence="12">The sequence shown here is derived from an EMBL/GenBank/DDBJ whole genome shotgun (WGS) entry which is preliminary data.</text>
</comment>
<evidence type="ECO:0000256" key="6">
    <source>
        <dbReference type="ARBA" id="ARBA00022605"/>
    </source>
</evidence>
<dbReference type="GO" id="GO:0000105">
    <property type="term" value="P:L-histidine biosynthetic process"/>
    <property type="evidence" value="ECO:0007669"/>
    <property type="project" value="UniProtKB-UniRule"/>
</dbReference>
<keyword evidence="5 9" id="KW-0963">Cytoplasm</keyword>
<proteinExistence type="inferred from homology"/>
<dbReference type="HAMAP" id="MF_01014">
    <property type="entry name" value="HisA"/>
    <property type="match status" value="1"/>
</dbReference>
<keyword evidence="7 9" id="KW-0368">Histidine biosynthesis</keyword>
<accession>A0A087MLB2</accession>
<evidence type="ECO:0000256" key="10">
    <source>
        <dbReference type="RuleBase" id="RU003657"/>
    </source>
</evidence>
<evidence type="ECO:0000256" key="4">
    <source>
        <dbReference type="ARBA" id="ARBA00009667"/>
    </source>
</evidence>